<dbReference type="Proteomes" id="UP001176940">
    <property type="component" value="Unassembled WGS sequence"/>
</dbReference>
<keyword evidence="3" id="KW-1185">Reference proteome</keyword>
<accession>A0ABN9LA78</accession>
<organism evidence="2 3">
    <name type="scientific">Ranitomeya imitator</name>
    <name type="common">mimic poison frog</name>
    <dbReference type="NCBI Taxonomy" id="111125"/>
    <lineage>
        <taxon>Eukaryota</taxon>
        <taxon>Metazoa</taxon>
        <taxon>Chordata</taxon>
        <taxon>Craniata</taxon>
        <taxon>Vertebrata</taxon>
        <taxon>Euteleostomi</taxon>
        <taxon>Amphibia</taxon>
        <taxon>Batrachia</taxon>
        <taxon>Anura</taxon>
        <taxon>Neobatrachia</taxon>
        <taxon>Hyloidea</taxon>
        <taxon>Dendrobatidae</taxon>
        <taxon>Dendrobatinae</taxon>
        <taxon>Ranitomeya</taxon>
    </lineage>
</organism>
<feature type="region of interest" description="Disordered" evidence="1">
    <location>
        <begin position="77"/>
        <end position="111"/>
    </location>
</feature>
<feature type="compositionally biased region" description="Basic and acidic residues" evidence="1">
    <location>
        <begin position="25"/>
        <end position="35"/>
    </location>
</feature>
<feature type="region of interest" description="Disordered" evidence="1">
    <location>
        <begin position="1"/>
        <end position="35"/>
    </location>
</feature>
<evidence type="ECO:0000313" key="2">
    <source>
        <dbReference type="EMBL" id="CAJ0936961.1"/>
    </source>
</evidence>
<proteinExistence type="predicted"/>
<name>A0ABN9LA78_9NEOB</name>
<protein>
    <submittedName>
        <fullName evidence="2">Uncharacterized protein</fullName>
    </submittedName>
</protein>
<dbReference type="EMBL" id="CAUEEQ010013067">
    <property type="protein sequence ID" value="CAJ0936961.1"/>
    <property type="molecule type" value="Genomic_DNA"/>
</dbReference>
<feature type="compositionally biased region" description="Low complexity" evidence="1">
    <location>
        <begin position="1"/>
        <end position="19"/>
    </location>
</feature>
<evidence type="ECO:0000256" key="1">
    <source>
        <dbReference type="SAM" id="MobiDB-lite"/>
    </source>
</evidence>
<reference evidence="2" key="1">
    <citation type="submission" date="2023-07" db="EMBL/GenBank/DDBJ databases">
        <authorList>
            <person name="Stuckert A."/>
        </authorList>
    </citation>
    <scope>NUCLEOTIDE SEQUENCE</scope>
</reference>
<comment type="caution">
    <text evidence="2">The sequence shown here is derived from an EMBL/GenBank/DDBJ whole genome shotgun (WGS) entry which is preliminary data.</text>
</comment>
<feature type="compositionally biased region" description="Basic and acidic residues" evidence="1">
    <location>
        <begin position="98"/>
        <end position="111"/>
    </location>
</feature>
<sequence>MQPRMSGESSPTSSSGQTTVPFPEDPDRPHPDFTKLRIQICPSGYRCILSMTRSFPSEESVGKDNYVFLANGKEPLGLHTPYHPQSSRKVGRLNGTLKDVENCPRDKQTMA</sequence>
<gene>
    <name evidence="2" type="ORF">RIMI_LOCUS7033425</name>
</gene>
<evidence type="ECO:0000313" key="3">
    <source>
        <dbReference type="Proteomes" id="UP001176940"/>
    </source>
</evidence>